<dbReference type="SUPFAM" id="SSF56317">
    <property type="entry name" value="Carbon-nitrogen hydrolase"/>
    <property type="match status" value="1"/>
</dbReference>
<evidence type="ECO:0000256" key="2">
    <source>
        <dbReference type="ARBA" id="ARBA00022801"/>
    </source>
</evidence>
<evidence type="ECO:0000256" key="1">
    <source>
        <dbReference type="ARBA" id="ARBA00010613"/>
    </source>
</evidence>
<dbReference type="RefSeq" id="WP_126506426.1">
    <property type="nucleotide sequence ID" value="NZ_RXNV01000006.1"/>
</dbReference>
<keyword evidence="2 4" id="KW-0378">Hydrolase</keyword>
<keyword evidence="5" id="KW-1185">Reference proteome</keyword>
<accession>A0A3S0IFB5</accession>
<dbReference type="OrthoDB" id="9811121at2"/>
<dbReference type="PANTHER" id="PTHR23088:SF27">
    <property type="entry name" value="DEAMINATED GLUTATHIONE AMIDASE"/>
    <property type="match status" value="1"/>
</dbReference>
<dbReference type="AlphaFoldDB" id="A0A3S0IFB5"/>
<protein>
    <submittedName>
        <fullName evidence="4">Carbon-nitrogen hydrolase family protein</fullName>
    </submittedName>
</protein>
<dbReference type="PANTHER" id="PTHR23088">
    <property type="entry name" value="NITRILASE-RELATED"/>
    <property type="match status" value="1"/>
</dbReference>
<sequence>MQISLLQCQSSRDISENLQYIESQLSLLPRTPGEEQLVVLPECCLLFGGPESQQGEYALNSCSEENPLKTAMSDLARKFNVYLVAGTIPVLADDKRVYSRTYLFDCAGKVLGEYDKLHLFDVDVSDGTKEYRESDAFCPGEKISVIDTPFGKLGLAICYDLRFPDLFRAMRLAGAEIIALPAAFTKVTGAAHWQPLIQARAIETQCFVLAAAQWGQHNQGSRETWGQSMIVDPWGRIKAEKMTGCGWVQASLDKSELTQIRSQMPVQQHNRFSSPQLQQIK</sequence>
<name>A0A3S0IFB5_9GAMM</name>
<dbReference type="CDD" id="cd07572">
    <property type="entry name" value="nit"/>
    <property type="match status" value="1"/>
</dbReference>
<organism evidence="4 5">
    <name type="scientific">Shewanella atlantica</name>
    <dbReference type="NCBI Taxonomy" id="271099"/>
    <lineage>
        <taxon>Bacteria</taxon>
        <taxon>Pseudomonadati</taxon>
        <taxon>Pseudomonadota</taxon>
        <taxon>Gammaproteobacteria</taxon>
        <taxon>Alteromonadales</taxon>
        <taxon>Shewanellaceae</taxon>
        <taxon>Shewanella</taxon>
    </lineage>
</organism>
<gene>
    <name evidence="4" type="ORF">EKG39_14260</name>
</gene>
<comment type="similarity">
    <text evidence="1">Belongs to the carbon-nitrogen hydrolase superfamily. NIT1/NIT2 family.</text>
</comment>
<dbReference type="EMBL" id="RXNV01000006">
    <property type="protein sequence ID" value="RTR31228.1"/>
    <property type="molecule type" value="Genomic_DNA"/>
</dbReference>
<feature type="domain" description="CN hydrolase" evidence="3">
    <location>
        <begin position="1"/>
        <end position="266"/>
    </location>
</feature>
<comment type="caution">
    <text evidence="4">The sequence shown here is derived from an EMBL/GenBank/DDBJ whole genome shotgun (WGS) entry which is preliminary data.</text>
</comment>
<dbReference type="Pfam" id="PF00795">
    <property type="entry name" value="CN_hydrolase"/>
    <property type="match status" value="1"/>
</dbReference>
<dbReference type="PROSITE" id="PS01227">
    <property type="entry name" value="UPF0012"/>
    <property type="match status" value="1"/>
</dbReference>
<proteinExistence type="inferred from homology"/>
<dbReference type="Gene3D" id="3.60.110.10">
    <property type="entry name" value="Carbon-nitrogen hydrolase"/>
    <property type="match status" value="1"/>
</dbReference>
<dbReference type="InterPro" id="IPR003010">
    <property type="entry name" value="C-N_Hydrolase"/>
</dbReference>
<dbReference type="PROSITE" id="PS50263">
    <property type="entry name" value="CN_HYDROLASE"/>
    <property type="match status" value="1"/>
</dbReference>
<dbReference type="Proteomes" id="UP000282060">
    <property type="component" value="Unassembled WGS sequence"/>
</dbReference>
<dbReference type="GO" id="GO:0016811">
    <property type="term" value="F:hydrolase activity, acting on carbon-nitrogen (but not peptide) bonds, in linear amides"/>
    <property type="evidence" value="ECO:0007669"/>
    <property type="project" value="InterPro"/>
</dbReference>
<dbReference type="InterPro" id="IPR036526">
    <property type="entry name" value="C-N_Hydrolase_sf"/>
</dbReference>
<reference evidence="4 5" key="1">
    <citation type="submission" date="2018-12" db="EMBL/GenBank/DDBJ databases">
        <authorList>
            <person name="Yu L."/>
        </authorList>
    </citation>
    <scope>NUCLEOTIDE SEQUENCE [LARGE SCALE GENOMIC DNA]</scope>
    <source>
        <strain evidence="4 5">HAW-EB5</strain>
    </source>
</reference>
<dbReference type="InterPro" id="IPR045254">
    <property type="entry name" value="Nit1/2_C-N_Hydrolase"/>
</dbReference>
<evidence type="ECO:0000313" key="4">
    <source>
        <dbReference type="EMBL" id="RTR31228.1"/>
    </source>
</evidence>
<dbReference type="InterPro" id="IPR001110">
    <property type="entry name" value="UPF0012_CS"/>
</dbReference>
<evidence type="ECO:0000259" key="3">
    <source>
        <dbReference type="PROSITE" id="PS50263"/>
    </source>
</evidence>
<evidence type="ECO:0000313" key="5">
    <source>
        <dbReference type="Proteomes" id="UP000282060"/>
    </source>
</evidence>